<dbReference type="PROSITE" id="PS51257">
    <property type="entry name" value="PROKAR_LIPOPROTEIN"/>
    <property type="match status" value="1"/>
</dbReference>
<name>A0A948W2R5_UNCEI</name>
<accession>A0A948W2R5</accession>
<dbReference type="AlphaFoldDB" id="A0A948W2R5"/>
<feature type="signal peptide" evidence="1">
    <location>
        <begin position="1"/>
        <end position="20"/>
    </location>
</feature>
<dbReference type="Proteomes" id="UP000777784">
    <property type="component" value="Unassembled WGS sequence"/>
</dbReference>
<reference evidence="2" key="1">
    <citation type="submission" date="2021-05" db="EMBL/GenBank/DDBJ databases">
        <title>Energy efficiency and biological interactions define the core microbiome of deep oligotrophic groundwater.</title>
        <authorList>
            <person name="Mehrshad M."/>
            <person name="Lopez-Fernandez M."/>
            <person name="Bell E."/>
            <person name="Bernier-Latmani R."/>
            <person name="Bertilsson S."/>
            <person name="Dopson M."/>
        </authorList>
    </citation>
    <scope>NUCLEOTIDE SEQUENCE</scope>
    <source>
        <strain evidence="2">Modern_marine.mb.64</strain>
    </source>
</reference>
<evidence type="ECO:0000256" key="1">
    <source>
        <dbReference type="SAM" id="SignalP"/>
    </source>
</evidence>
<sequence length="190" mass="20591">MRHRWYITAILAMSCLVCLGCSDSSDSPRSELSFESLNGSGSMAFQPVYSDLIHFGADKVPSSDDYVVEDAIAFVVRNDPVDSNLSLKPGGAFGKVTLTHYTISFDSEEQLPPFEGQIYLDVSTGDRAEGTIILVPAGMKTREPLVSYLIAGSDLMTSAEITLYGVEKTSHAEVSVTAHLTVHFANWSDS</sequence>
<evidence type="ECO:0000313" key="2">
    <source>
        <dbReference type="EMBL" id="MBU2690262.1"/>
    </source>
</evidence>
<comment type="caution">
    <text evidence="2">The sequence shown here is derived from an EMBL/GenBank/DDBJ whole genome shotgun (WGS) entry which is preliminary data.</text>
</comment>
<protein>
    <submittedName>
        <fullName evidence="2">Uncharacterized protein</fullName>
    </submittedName>
</protein>
<evidence type="ECO:0000313" key="3">
    <source>
        <dbReference type="Proteomes" id="UP000777784"/>
    </source>
</evidence>
<organism evidence="2 3">
    <name type="scientific">Eiseniibacteriota bacterium</name>
    <dbReference type="NCBI Taxonomy" id="2212470"/>
    <lineage>
        <taxon>Bacteria</taxon>
        <taxon>Candidatus Eiseniibacteriota</taxon>
    </lineage>
</organism>
<feature type="chain" id="PRO_5037300468" evidence="1">
    <location>
        <begin position="21"/>
        <end position="190"/>
    </location>
</feature>
<proteinExistence type="predicted"/>
<keyword evidence="1" id="KW-0732">Signal</keyword>
<dbReference type="EMBL" id="JAHJDP010000028">
    <property type="protein sequence ID" value="MBU2690262.1"/>
    <property type="molecule type" value="Genomic_DNA"/>
</dbReference>
<gene>
    <name evidence="2" type="ORF">KJ970_04980</name>
</gene>